<keyword evidence="10 14" id="KW-0460">Magnesium</keyword>
<name>A0A212PWZ1_9CHLR</name>
<evidence type="ECO:0000259" key="16">
    <source>
        <dbReference type="Pfam" id="PF00391"/>
    </source>
</evidence>
<feature type="binding site" evidence="13">
    <location>
        <position position="845"/>
    </location>
    <ligand>
        <name>substrate</name>
    </ligand>
</feature>
<dbReference type="GO" id="GO:0016301">
    <property type="term" value="F:kinase activity"/>
    <property type="evidence" value="ECO:0007669"/>
    <property type="project" value="UniProtKB-KW"/>
</dbReference>
<evidence type="ECO:0000259" key="18">
    <source>
        <dbReference type="Pfam" id="PF02896"/>
    </source>
</evidence>
<dbReference type="GO" id="GO:0050242">
    <property type="term" value="F:pyruvate, phosphate dikinase activity"/>
    <property type="evidence" value="ECO:0007669"/>
    <property type="project" value="UniProtKB-EC"/>
</dbReference>
<dbReference type="RefSeq" id="WP_088569959.1">
    <property type="nucleotide sequence ID" value="NZ_FYEK01000003.1"/>
</dbReference>
<feature type="coiled-coil region" evidence="15">
    <location>
        <begin position="704"/>
        <end position="759"/>
    </location>
</feature>
<comment type="cofactor">
    <cofactor evidence="1 14">
        <name>Mg(2+)</name>
        <dbReference type="ChEBI" id="CHEBI:18420"/>
    </cofactor>
</comment>
<keyword evidence="8 19" id="KW-0418">Kinase</keyword>
<dbReference type="EMBL" id="FYEK01000003">
    <property type="protein sequence ID" value="SNB51548.1"/>
    <property type="molecule type" value="Genomic_DNA"/>
</dbReference>
<feature type="domain" description="Pyruvate phosphate dikinase AMP/ATP-binding" evidence="17">
    <location>
        <begin position="61"/>
        <end position="383"/>
    </location>
</feature>
<evidence type="ECO:0000256" key="6">
    <source>
        <dbReference type="ARBA" id="ARBA00022723"/>
    </source>
</evidence>
<evidence type="ECO:0000256" key="9">
    <source>
        <dbReference type="ARBA" id="ARBA00022840"/>
    </source>
</evidence>
<dbReference type="InterPro" id="IPR008279">
    <property type="entry name" value="PEP-util_enz_mobile_dom"/>
</dbReference>
<feature type="domain" description="Pyruvate phosphate dikinase AMP/ATP-binding" evidence="17">
    <location>
        <begin position="22"/>
        <end position="58"/>
    </location>
</feature>
<reference evidence="20" key="1">
    <citation type="submission" date="2017-06" db="EMBL/GenBank/DDBJ databases">
        <authorList>
            <person name="Varghese N."/>
            <person name="Submissions S."/>
        </authorList>
    </citation>
    <scope>NUCLEOTIDE SEQUENCE [LARGE SCALE GENOMIC DNA]</scope>
    <source>
        <strain evidence="20">JAD2</strain>
    </source>
</reference>
<keyword evidence="9" id="KW-0067">ATP-binding</keyword>
<feature type="domain" description="PEP-utilising enzyme C-terminal" evidence="18">
    <location>
        <begin position="550"/>
        <end position="970"/>
    </location>
</feature>
<dbReference type="OrthoDB" id="9765468at2"/>
<feature type="binding site" evidence="13">
    <location>
        <position position="868"/>
    </location>
    <ligand>
        <name>substrate</name>
    </ligand>
</feature>
<feature type="binding site" evidence="14">
    <location>
        <position position="845"/>
    </location>
    <ligand>
        <name>Mg(2+)</name>
        <dbReference type="ChEBI" id="CHEBI:18420"/>
    </ligand>
</feature>
<accession>A0A212PWZ1</accession>
<evidence type="ECO:0000256" key="3">
    <source>
        <dbReference type="ARBA" id="ARBA00011994"/>
    </source>
</evidence>
<dbReference type="PROSITE" id="PS00370">
    <property type="entry name" value="PEP_ENZYMES_PHOS_SITE"/>
    <property type="match status" value="1"/>
</dbReference>
<feature type="active site" description="Proton donor" evidence="12">
    <location>
        <position position="932"/>
    </location>
</feature>
<dbReference type="InterPro" id="IPR015813">
    <property type="entry name" value="Pyrv/PenolPyrv_kinase-like_dom"/>
</dbReference>
<dbReference type="PIRSF" id="PIRSF000853">
    <property type="entry name" value="PPDK"/>
    <property type="match status" value="1"/>
</dbReference>
<sequence>MKKWVYLFEEGYREIPAERRRDLLGGKGAGLAEMAGAGLPVPPGFTITTEACNAYFAAGRQFPEGLWEQVLEALHRVEEKVGRRFGDPQNPLLVSVRSGAKFSMPGMMDTVLNVGLTDETVKGLIAQTGDERFAYDAYRRLIQMFGRIVKGIPGERFEHILDRYKAKTKGKQDTDLTAEMLRDIVEEFKALYRKELEEEFPQDPLEQLRQAIRAVFDSWFGKRAVDYRNFYKIPHDLGTACNVQTMVFGNMGFDSATGVAFTRNPATGEKELYGEYLPNAQGEDVVAGIRTPLKITKKASQEWAREHGISEEERRLRYPSLEERMPETYQQFLEVAALLERHYRDVQDLEFTIERGRLWMLQTRTGKRTAKAAVKIAVDMVHEGLITKEEAVMRVEPEQINQLLLPRFDEKAKERAREKGDLLARGLNASPGAATGHAVFDADTAEAWGRDGRPVILVRPETTPDDVHGMIAARGILTQRGGATSHAAVVARGLGKPAVVGCEALQIDLERKQFSVNGRVIREGDFISIDGSTGEVFAGQIPTIDPNLAEERELAELLAWADEFRRLQVWANADYPRDARKAREFGAEGIGLARTEHMFFEADRLPYVRQMILNAPEAQRLMDQLRAAQQAAQARPDDPKAQKALREAERAVRTSKAVKAYRKALDRLLPVQRKDFEGLFEAMDGLPVIIRLIDPPMHEFLPRYEELLAEVVELRTRIEERRKIKGYRPRKGEKSIRQMEEELAEKEALLRAVNALREMNPMLGLRGIRLGILYPDIIRLQVRAILEAACNVKRRGITPKPEIMIPLSADVKELQIVREIVDEVAREVMAREGVEIEYKFGTMIEVPRAALLAAEIAQVAEFFSFGTNDLTQTVWAISRDDAEGKFLLRYLEEKIVPENPFQVLDRKGVGRLMRMAVEEGRRTRPDLEVGICGEHGGDPSSIEFCHEIGLNYVSASPYRVPVARLAAAQAALKERAARIETR</sequence>
<keyword evidence="20" id="KW-1185">Reference proteome</keyword>
<keyword evidence="7" id="KW-0547">Nucleotide-binding</keyword>
<dbReference type="Pfam" id="PF02896">
    <property type="entry name" value="PEP-utilizers_C"/>
    <property type="match status" value="1"/>
</dbReference>
<dbReference type="InterPro" id="IPR013815">
    <property type="entry name" value="ATP_grasp_subdomain_1"/>
</dbReference>
<dbReference type="Gene3D" id="1.10.189.10">
    <property type="entry name" value="Pyruvate Phosphate Dikinase, domain 2"/>
    <property type="match status" value="1"/>
</dbReference>
<evidence type="ECO:0000256" key="14">
    <source>
        <dbReference type="PIRSR" id="PIRSR000853-3"/>
    </source>
</evidence>
<dbReference type="SUPFAM" id="SSF52009">
    <property type="entry name" value="Phosphohistidine domain"/>
    <property type="match status" value="1"/>
</dbReference>
<evidence type="ECO:0000256" key="2">
    <source>
        <dbReference type="ARBA" id="ARBA00007837"/>
    </source>
</evidence>
<evidence type="ECO:0000256" key="12">
    <source>
        <dbReference type="PIRSR" id="PIRSR000853-1"/>
    </source>
</evidence>
<dbReference type="AlphaFoldDB" id="A0A212PWZ1"/>
<dbReference type="EC" id="2.7.9.1" evidence="3"/>
<dbReference type="InterPro" id="IPR000121">
    <property type="entry name" value="PEP_util_C"/>
</dbReference>
<comment type="similarity">
    <text evidence="2">Belongs to the PEP-utilizing enzyme family.</text>
</comment>
<dbReference type="InterPro" id="IPR002192">
    <property type="entry name" value="PPDK_AMP/ATP-bd"/>
</dbReference>
<protein>
    <recommendedName>
        <fullName evidence="4">Pyruvate, phosphate dikinase</fullName>
        <ecNumber evidence="3">2.7.9.1</ecNumber>
    </recommendedName>
    <alternativeName>
        <fullName evidence="11">Pyruvate, orthophosphate dikinase</fullName>
    </alternativeName>
</protein>
<keyword evidence="5" id="KW-0808">Transferase</keyword>
<gene>
    <name evidence="19" type="ORF">SAMN02746019_00021650</name>
</gene>
<dbReference type="GO" id="GO:0046872">
    <property type="term" value="F:metal ion binding"/>
    <property type="evidence" value="ECO:0007669"/>
    <property type="project" value="UniProtKB-KW"/>
</dbReference>
<proteinExistence type="inferred from homology"/>
<dbReference type="InterPro" id="IPR010121">
    <property type="entry name" value="Pyruvate_phosphate_dikinase"/>
</dbReference>
<dbReference type="InterPro" id="IPR018274">
    <property type="entry name" value="PEP_util_AS"/>
</dbReference>
<feature type="binding site" evidence="14">
    <location>
        <position position="869"/>
    </location>
    <ligand>
        <name>Mg(2+)</name>
        <dbReference type="ChEBI" id="CHEBI:18420"/>
    </ligand>
</feature>
<dbReference type="NCBIfam" id="TIGR01828">
    <property type="entry name" value="pyru_phos_dikin"/>
    <property type="match status" value="1"/>
</dbReference>
<evidence type="ECO:0000256" key="15">
    <source>
        <dbReference type="SAM" id="Coils"/>
    </source>
</evidence>
<dbReference type="Proteomes" id="UP000197025">
    <property type="component" value="Unassembled WGS sequence"/>
</dbReference>
<feature type="domain" description="PEP-utilising enzyme mobile" evidence="16">
    <location>
        <begin position="454"/>
        <end position="534"/>
    </location>
</feature>
<dbReference type="InParanoid" id="A0A212PWZ1"/>
<evidence type="ECO:0000256" key="4">
    <source>
        <dbReference type="ARBA" id="ARBA00020138"/>
    </source>
</evidence>
<dbReference type="Gene3D" id="3.20.20.60">
    <property type="entry name" value="Phosphoenolpyruvate-binding domains"/>
    <property type="match status" value="1"/>
</dbReference>
<dbReference type="GO" id="GO:0005524">
    <property type="term" value="F:ATP binding"/>
    <property type="evidence" value="ECO:0007669"/>
    <property type="project" value="UniProtKB-KW"/>
</dbReference>
<evidence type="ECO:0000259" key="17">
    <source>
        <dbReference type="Pfam" id="PF01326"/>
    </source>
</evidence>
<dbReference type="Gene3D" id="3.50.30.10">
    <property type="entry name" value="Phosphohistidine domain"/>
    <property type="match status" value="1"/>
</dbReference>
<evidence type="ECO:0000313" key="20">
    <source>
        <dbReference type="Proteomes" id="UP000197025"/>
    </source>
</evidence>
<evidence type="ECO:0000256" key="13">
    <source>
        <dbReference type="PIRSR" id="PIRSR000853-2"/>
    </source>
</evidence>
<evidence type="ECO:0000256" key="5">
    <source>
        <dbReference type="ARBA" id="ARBA00022679"/>
    </source>
</evidence>
<evidence type="ECO:0000256" key="1">
    <source>
        <dbReference type="ARBA" id="ARBA00001946"/>
    </source>
</evidence>
<dbReference type="InterPro" id="IPR040442">
    <property type="entry name" value="Pyrv_kinase-like_dom_sf"/>
</dbReference>
<evidence type="ECO:0000313" key="19">
    <source>
        <dbReference type="EMBL" id="SNB51548.1"/>
    </source>
</evidence>
<evidence type="ECO:0000256" key="10">
    <source>
        <dbReference type="ARBA" id="ARBA00022842"/>
    </source>
</evidence>
<keyword evidence="19" id="KW-0670">Pyruvate</keyword>
<dbReference type="SUPFAM" id="SSF51621">
    <property type="entry name" value="Phosphoenolpyruvate/pyruvate domain"/>
    <property type="match status" value="1"/>
</dbReference>
<dbReference type="Pfam" id="PF00391">
    <property type="entry name" value="PEP-utilizers"/>
    <property type="match status" value="1"/>
</dbReference>
<dbReference type="InterPro" id="IPR036637">
    <property type="entry name" value="Phosphohistidine_dom_sf"/>
</dbReference>
<feature type="binding site" evidence="13">
    <location>
        <position position="691"/>
    </location>
    <ligand>
        <name>substrate</name>
    </ligand>
</feature>
<keyword evidence="15" id="KW-0175">Coiled coil</keyword>
<keyword evidence="6 14" id="KW-0479">Metal-binding</keyword>
<feature type="binding site" evidence="13">
    <location>
        <position position="867"/>
    </location>
    <ligand>
        <name>substrate</name>
    </ligand>
</feature>
<feature type="active site" description="Tele-phosphohistidine intermediate" evidence="12">
    <location>
        <position position="486"/>
    </location>
</feature>
<evidence type="ECO:0000256" key="11">
    <source>
        <dbReference type="ARBA" id="ARBA00032883"/>
    </source>
</evidence>
<feature type="binding site" evidence="13">
    <location>
        <position position="869"/>
    </location>
    <ligand>
        <name>substrate</name>
    </ligand>
</feature>
<dbReference type="PANTHER" id="PTHR22931">
    <property type="entry name" value="PHOSPHOENOLPYRUVATE DIKINASE-RELATED"/>
    <property type="match status" value="1"/>
</dbReference>
<organism evidence="19 20">
    <name type="scientific">Thermoflexus hugenholtzii JAD2</name>
    <dbReference type="NCBI Taxonomy" id="877466"/>
    <lineage>
        <taxon>Bacteria</taxon>
        <taxon>Bacillati</taxon>
        <taxon>Chloroflexota</taxon>
        <taxon>Thermoflexia</taxon>
        <taxon>Thermoflexales</taxon>
        <taxon>Thermoflexaceae</taxon>
        <taxon>Thermoflexus</taxon>
    </lineage>
</organism>
<evidence type="ECO:0000256" key="7">
    <source>
        <dbReference type="ARBA" id="ARBA00022741"/>
    </source>
</evidence>
<dbReference type="Pfam" id="PF01326">
    <property type="entry name" value="PPDK_N"/>
    <property type="match status" value="2"/>
</dbReference>
<dbReference type="Gene3D" id="3.30.470.20">
    <property type="entry name" value="ATP-grasp fold, B domain"/>
    <property type="match status" value="1"/>
</dbReference>
<feature type="binding site" evidence="13">
    <location>
        <position position="594"/>
    </location>
    <ligand>
        <name>substrate</name>
    </ligand>
</feature>
<dbReference type="Gene3D" id="1.20.80.30">
    <property type="match status" value="1"/>
</dbReference>
<feature type="binding site" evidence="13">
    <location>
        <position position="866"/>
    </location>
    <ligand>
        <name>substrate</name>
    </ligand>
</feature>
<dbReference type="Gene3D" id="3.30.1490.20">
    <property type="entry name" value="ATP-grasp fold, A domain"/>
    <property type="match status" value="1"/>
</dbReference>
<dbReference type="SUPFAM" id="SSF56059">
    <property type="entry name" value="Glutathione synthetase ATP-binding domain-like"/>
    <property type="match status" value="1"/>
</dbReference>
<evidence type="ECO:0000256" key="8">
    <source>
        <dbReference type="ARBA" id="ARBA00022777"/>
    </source>
</evidence>
<dbReference type="PANTHER" id="PTHR22931:SF9">
    <property type="entry name" value="PYRUVATE, PHOSPHATE DIKINASE 1, CHLOROPLASTIC"/>
    <property type="match status" value="1"/>
</dbReference>